<reference evidence="2 3" key="1">
    <citation type="submission" date="2020-10" db="EMBL/GenBank/DDBJ databases">
        <title>Sequencing the genomes of 1000 actinobacteria strains.</title>
        <authorList>
            <person name="Klenk H.-P."/>
        </authorList>
    </citation>
    <scope>NUCLEOTIDE SEQUENCE [LARGE SCALE GENOMIC DNA]</scope>
    <source>
        <strain evidence="2 3">DSM 45157</strain>
    </source>
</reference>
<dbReference type="RefSeq" id="WP_191268115.1">
    <property type="nucleotide sequence ID" value="NZ_BMXJ01000002.1"/>
</dbReference>
<dbReference type="InterPro" id="IPR036188">
    <property type="entry name" value="FAD/NAD-bd_sf"/>
</dbReference>
<dbReference type="Proteomes" id="UP000598217">
    <property type="component" value="Unassembled WGS sequence"/>
</dbReference>
<keyword evidence="3" id="KW-1185">Reference proteome</keyword>
<feature type="region of interest" description="Disordered" evidence="1">
    <location>
        <begin position="161"/>
        <end position="180"/>
    </location>
</feature>
<proteinExistence type="predicted"/>
<evidence type="ECO:0000313" key="3">
    <source>
        <dbReference type="Proteomes" id="UP000598217"/>
    </source>
</evidence>
<dbReference type="EMBL" id="JADBDY010000001">
    <property type="protein sequence ID" value="MBE1456888.1"/>
    <property type="molecule type" value="Genomic_DNA"/>
</dbReference>
<evidence type="ECO:0000313" key="2">
    <source>
        <dbReference type="EMBL" id="MBE1456888.1"/>
    </source>
</evidence>
<dbReference type="Gene3D" id="3.50.50.60">
    <property type="entry name" value="FAD/NAD(P)-binding domain"/>
    <property type="match status" value="1"/>
</dbReference>
<protein>
    <recommendedName>
        <fullName evidence="4">FAD/NAD(P)-binding domain-containing protein</fullName>
    </recommendedName>
</protein>
<comment type="caution">
    <text evidence="2">The sequence shown here is derived from an EMBL/GenBank/DDBJ whole genome shotgun (WGS) entry which is preliminary data.</text>
</comment>
<accession>A0ABR9HCY4</accession>
<organism evidence="2 3">
    <name type="scientific">Nocardiopsis terrae</name>
    <dbReference type="NCBI Taxonomy" id="372655"/>
    <lineage>
        <taxon>Bacteria</taxon>
        <taxon>Bacillati</taxon>
        <taxon>Actinomycetota</taxon>
        <taxon>Actinomycetes</taxon>
        <taxon>Streptosporangiales</taxon>
        <taxon>Nocardiopsidaceae</taxon>
        <taxon>Nocardiopsis</taxon>
    </lineage>
</organism>
<evidence type="ECO:0000256" key="1">
    <source>
        <dbReference type="SAM" id="MobiDB-lite"/>
    </source>
</evidence>
<name>A0ABR9HCY4_9ACTN</name>
<dbReference type="SUPFAM" id="SSF51971">
    <property type="entry name" value="Nucleotide-binding domain"/>
    <property type="match status" value="1"/>
</dbReference>
<gene>
    <name evidence="2" type="ORF">H4W79_001102</name>
</gene>
<evidence type="ECO:0008006" key="4">
    <source>
        <dbReference type="Google" id="ProtNLM"/>
    </source>
</evidence>
<sequence>MRVVGNQSSPHAHRTRRFPALNWVNRVPVPVNISTDWILVIVQWGSGPFVLLDDPSLTALAQELGLFQKGGENQLFDLFIVGGGPAGLAGASINHFVARGGGDRGFSHVDQGTRRIPADFVFALTGGVPDTEWLRQPEAPDKHAARVARDRAGFVLTEQIPRPYPRKYKPNGEEDPDTENQRPKILAFQTSEEGLFAAGDVRAASVQRIAQAAGEGTASTVSTDARLRRGDNVGLVLGDPVSRAYKYYQPAGK</sequence>